<evidence type="ECO:0000259" key="1">
    <source>
        <dbReference type="Pfam" id="PF08167"/>
    </source>
</evidence>
<dbReference type="Proteomes" id="UP000186601">
    <property type="component" value="Unassembled WGS sequence"/>
</dbReference>
<keyword evidence="3" id="KW-1185">Reference proteome</keyword>
<feature type="domain" description="Pre-rRNA-processing protein RIX1 N-terminal" evidence="1">
    <location>
        <begin position="46"/>
        <end position="104"/>
    </location>
</feature>
<dbReference type="InterPro" id="IPR012583">
    <property type="entry name" value="RIX1_N"/>
</dbReference>
<evidence type="ECO:0000313" key="2">
    <source>
        <dbReference type="EMBL" id="PSS35412.1"/>
    </source>
</evidence>
<gene>
    <name evidence="2" type="ORF">PHLCEN_2v1567</name>
</gene>
<comment type="caution">
    <text evidence="2">The sequence shown here is derived from an EMBL/GenBank/DDBJ whole genome shotgun (WGS) entry which is preliminary data.</text>
</comment>
<organism evidence="2 3">
    <name type="scientific">Hermanssonia centrifuga</name>
    <dbReference type="NCBI Taxonomy" id="98765"/>
    <lineage>
        <taxon>Eukaryota</taxon>
        <taxon>Fungi</taxon>
        <taxon>Dikarya</taxon>
        <taxon>Basidiomycota</taxon>
        <taxon>Agaricomycotina</taxon>
        <taxon>Agaricomycetes</taxon>
        <taxon>Polyporales</taxon>
        <taxon>Meruliaceae</taxon>
        <taxon>Hermanssonia</taxon>
    </lineage>
</organism>
<dbReference type="EMBL" id="MLYV02000126">
    <property type="protein sequence ID" value="PSS35412.1"/>
    <property type="molecule type" value="Genomic_DNA"/>
</dbReference>
<dbReference type="AlphaFoldDB" id="A0A2R6RZE5"/>
<evidence type="ECO:0000313" key="3">
    <source>
        <dbReference type="Proteomes" id="UP000186601"/>
    </source>
</evidence>
<protein>
    <recommendedName>
        <fullName evidence="1">Pre-rRNA-processing protein RIX1 N-terminal domain-containing protein</fullName>
    </recommendedName>
</protein>
<dbReference type="STRING" id="98765.A0A2R6RZE5"/>
<accession>A0A2R6RZE5</accession>
<proteinExistence type="predicted"/>
<dbReference type="Pfam" id="PF08167">
    <property type="entry name" value="RIX1"/>
    <property type="match status" value="1"/>
</dbReference>
<dbReference type="OrthoDB" id="20900at2759"/>
<name>A0A2R6RZE5_9APHY</name>
<sequence length="244" mass="28253">MDDSCEFPHTFEGRRCSLGWTVYRFQYVVLLQRFDARVRTKLGDGGTSITFTIRLLRYVFTNATDVPEFQRQVSTPNVPKFSLALINLADKHEDQDVKLVTPNSYISHLTSRIARILIHPFPTLPQWFDTKTYDRTAIRSRVETIFCLTSYWREGWFSKPLEKISRRHTIICMGSIHEHANDISKCWYIFGSIFLLPQTHIIHFQGQGQIVPLPLSLTEDPIAAVPFNLDRLRAAVQVLVDLIQ</sequence>
<reference evidence="2 3" key="1">
    <citation type="submission" date="2018-02" db="EMBL/GenBank/DDBJ databases">
        <title>Genome sequence of the basidiomycete white-rot fungus Phlebia centrifuga.</title>
        <authorList>
            <person name="Granchi Z."/>
            <person name="Peng M."/>
            <person name="de Vries R.P."/>
            <person name="Hilden K."/>
            <person name="Makela M.R."/>
            <person name="Grigoriev I."/>
            <person name="Riley R."/>
        </authorList>
    </citation>
    <scope>NUCLEOTIDE SEQUENCE [LARGE SCALE GENOMIC DNA]</scope>
    <source>
        <strain evidence="2 3">FBCC195</strain>
    </source>
</reference>